<dbReference type="AlphaFoldDB" id="A0A1Z5J3Y1"/>
<dbReference type="GO" id="GO:0046872">
    <property type="term" value="F:metal ion binding"/>
    <property type="evidence" value="ECO:0007669"/>
    <property type="project" value="UniProtKB-KW"/>
</dbReference>
<dbReference type="GO" id="GO:0008299">
    <property type="term" value="P:isoprenoid biosynthetic process"/>
    <property type="evidence" value="ECO:0007669"/>
    <property type="project" value="InterPro"/>
</dbReference>
<evidence type="ECO:0000256" key="1">
    <source>
        <dbReference type="ARBA" id="ARBA00001946"/>
    </source>
</evidence>
<evidence type="ECO:0000256" key="6">
    <source>
        <dbReference type="RuleBase" id="RU004466"/>
    </source>
</evidence>
<dbReference type="Gene3D" id="1.10.600.10">
    <property type="entry name" value="Farnesyl Diphosphate Synthase"/>
    <property type="match status" value="1"/>
</dbReference>
<keyword evidence="3 6" id="KW-0808">Transferase</keyword>
<dbReference type="SUPFAM" id="SSF48576">
    <property type="entry name" value="Terpenoid synthases"/>
    <property type="match status" value="1"/>
</dbReference>
<name>A0A1Z5J3Y1_9LACO</name>
<keyword evidence="8" id="KW-1185">Reference proteome</keyword>
<evidence type="ECO:0000256" key="4">
    <source>
        <dbReference type="ARBA" id="ARBA00022723"/>
    </source>
</evidence>
<sequence length="307" mass="34790">MNLSFWAATPQVQEQLKQLQRYLLKTIDLPDQPIHSKILKLLQSGGKFLRPGIFYLFAELGPNHDPDQLLAGASAQELLHLALKFHDQISDDKLKIPNPGHNQQRNAIYAGDYLFTRYFEEILKTAPSSSEFSDHLKAMQRILTGHLDQLQHRFDFTETVADYFAEINQRTGEAFQFSAEQGARIAGATPELVTLSAELGTTIGNAYQVSQDIQLAFNDQQNLLGSLQNGQYPLPLILSMNQPEIRQLLEKRQTLTLEDVQLIQNQLDQPTVEAQYKQLTDHIDDLLNQLPTGKAQTDLRQFVGRLL</sequence>
<keyword evidence="5" id="KW-0460">Magnesium</keyword>
<dbReference type="Pfam" id="PF00348">
    <property type="entry name" value="polyprenyl_synt"/>
    <property type="match status" value="1"/>
</dbReference>
<dbReference type="Proteomes" id="UP000223370">
    <property type="component" value="Unassembled WGS sequence"/>
</dbReference>
<comment type="cofactor">
    <cofactor evidence="1">
        <name>Mg(2+)</name>
        <dbReference type="ChEBI" id="CHEBI:18420"/>
    </cofactor>
</comment>
<evidence type="ECO:0000256" key="5">
    <source>
        <dbReference type="ARBA" id="ARBA00022842"/>
    </source>
</evidence>
<accession>A0A1Z5J3Y1</accession>
<comment type="similarity">
    <text evidence="2 6">Belongs to the FPP/GGPP synthase family.</text>
</comment>
<dbReference type="PANTHER" id="PTHR12001:SF69">
    <property type="entry name" value="ALL TRANS-POLYPRENYL-DIPHOSPHATE SYNTHASE PDSS1"/>
    <property type="match status" value="1"/>
</dbReference>
<dbReference type="RefSeq" id="WP_098825796.1">
    <property type="nucleotide sequence ID" value="NZ_BCMJ01000008.1"/>
</dbReference>
<gene>
    <name evidence="7" type="ORF">IWT5_01946</name>
</gene>
<reference evidence="7 8" key="1">
    <citation type="submission" date="2015-11" db="EMBL/GenBank/DDBJ databases">
        <title>Draft genome sequences of new species of the genus Lactobacillus isolated from orchardgrass silage.</title>
        <authorList>
            <person name="Tohno M."/>
            <person name="Tanizawa Y."/>
            <person name="Arita M."/>
        </authorList>
    </citation>
    <scope>NUCLEOTIDE SEQUENCE [LARGE SCALE GENOMIC DNA]</scope>
    <source>
        <strain evidence="7 8">IWT5</strain>
    </source>
</reference>
<dbReference type="InterPro" id="IPR008949">
    <property type="entry name" value="Isoprenoid_synthase_dom_sf"/>
</dbReference>
<keyword evidence="4" id="KW-0479">Metal-binding</keyword>
<organism evidence="7 8">
    <name type="scientific">Secundilactobacillus silagincola</name>
    <dbReference type="NCBI Taxonomy" id="1714681"/>
    <lineage>
        <taxon>Bacteria</taxon>
        <taxon>Bacillati</taxon>
        <taxon>Bacillota</taxon>
        <taxon>Bacilli</taxon>
        <taxon>Lactobacillales</taxon>
        <taxon>Lactobacillaceae</taxon>
        <taxon>Secundilactobacillus</taxon>
    </lineage>
</organism>
<dbReference type="GO" id="GO:0004659">
    <property type="term" value="F:prenyltransferase activity"/>
    <property type="evidence" value="ECO:0007669"/>
    <property type="project" value="InterPro"/>
</dbReference>
<evidence type="ECO:0000256" key="3">
    <source>
        <dbReference type="ARBA" id="ARBA00022679"/>
    </source>
</evidence>
<evidence type="ECO:0000256" key="2">
    <source>
        <dbReference type="ARBA" id="ARBA00006706"/>
    </source>
</evidence>
<dbReference type="EMBL" id="BCMJ01000008">
    <property type="protein sequence ID" value="GAX08784.1"/>
    <property type="molecule type" value="Genomic_DNA"/>
</dbReference>
<dbReference type="InterPro" id="IPR000092">
    <property type="entry name" value="Polyprenyl_synt"/>
</dbReference>
<dbReference type="OrthoDB" id="9805316at2"/>
<evidence type="ECO:0000313" key="8">
    <source>
        <dbReference type="Proteomes" id="UP000223370"/>
    </source>
</evidence>
<dbReference type="PANTHER" id="PTHR12001">
    <property type="entry name" value="GERANYLGERANYL PYROPHOSPHATE SYNTHASE"/>
    <property type="match status" value="1"/>
</dbReference>
<protein>
    <submittedName>
        <fullName evidence="7">Geranylgeranyl pyrophosphate synthase</fullName>
    </submittedName>
</protein>
<comment type="caution">
    <text evidence="7">The sequence shown here is derived from an EMBL/GenBank/DDBJ whole genome shotgun (WGS) entry which is preliminary data.</text>
</comment>
<proteinExistence type="inferred from homology"/>
<evidence type="ECO:0000313" key="7">
    <source>
        <dbReference type="EMBL" id="GAX08784.1"/>
    </source>
</evidence>